<proteinExistence type="predicted"/>
<sequence>MEGIIDYLTERRGKWTQLANSEVPLKFNMAIMSSIAKMWMQFIFTHQALTHNASNVTTYQAVMLYSILWKEQICYNHWMYEKMFKCILDVLPTFDYHSMPSSRHSHVPNRAIHETYEERDYGQLIQPVHRTLAKEKLGQGAKNQTTKWMANTHSILGHVRVIPTVRRGGHHR</sequence>
<dbReference type="AlphaFoldDB" id="A0A7J8LP47"/>
<gene>
    <name evidence="1" type="ORF">Golob_013317</name>
</gene>
<protein>
    <submittedName>
        <fullName evidence="1">Uncharacterized protein</fullName>
    </submittedName>
</protein>
<comment type="caution">
    <text evidence="1">The sequence shown here is derived from an EMBL/GenBank/DDBJ whole genome shotgun (WGS) entry which is preliminary data.</text>
</comment>
<name>A0A7J8LP47_9ROSI</name>
<evidence type="ECO:0000313" key="2">
    <source>
        <dbReference type="Proteomes" id="UP000593572"/>
    </source>
</evidence>
<dbReference type="EMBL" id="JABEZX010000004">
    <property type="protein sequence ID" value="MBA0554198.1"/>
    <property type="molecule type" value="Genomic_DNA"/>
</dbReference>
<reference evidence="1 2" key="1">
    <citation type="journal article" date="2019" name="Genome Biol. Evol.">
        <title>Insights into the evolution of the New World diploid cottons (Gossypium, subgenus Houzingenia) based on genome sequencing.</title>
        <authorList>
            <person name="Grover C.E."/>
            <person name="Arick M.A. 2nd"/>
            <person name="Thrash A."/>
            <person name="Conover J.L."/>
            <person name="Sanders W.S."/>
            <person name="Peterson D.G."/>
            <person name="Frelichowski J.E."/>
            <person name="Scheffler J.A."/>
            <person name="Scheffler B.E."/>
            <person name="Wendel J.F."/>
        </authorList>
    </citation>
    <scope>NUCLEOTIDE SEQUENCE [LARGE SCALE GENOMIC DNA]</scope>
    <source>
        <strain evidence="1">157</strain>
        <tissue evidence="1">Leaf</tissue>
    </source>
</reference>
<accession>A0A7J8LP47</accession>
<organism evidence="1 2">
    <name type="scientific">Gossypium lobatum</name>
    <dbReference type="NCBI Taxonomy" id="34289"/>
    <lineage>
        <taxon>Eukaryota</taxon>
        <taxon>Viridiplantae</taxon>
        <taxon>Streptophyta</taxon>
        <taxon>Embryophyta</taxon>
        <taxon>Tracheophyta</taxon>
        <taxon>Spermatophyta</taxon>
        <taxon>Magnoliopsida</taxon>
        <taxon>eudicotyledons</taxon>
        <taxon>Gunneridae</taxon>
        <taxon>Pentapetalae</taxon>
        <taxon>rosids</taxon>
        <taxon>malvids</taxon>
        <taxon>Malvales</taxon>
        <taxon>Malvaceae</taxon>
        <taxon>Malvoideae</taxon>
        <taxon>Gossypium</taxon>
    </lineage>
</organism>
<keyword evidence="2" id="KW-1185">Reference proteome</keyword>
<evidence type="ECO:0000313" key="1">
    <source>
        <dbReference type="EMBL" id="MBA0554198.1"/>
    </source>
</evidence>
<dbReference type="Proteomes" id="UP000593572">
    <property type="component" value="Unassembled WGS sequence"/>
</dbReference>